<dbReference type="SMART" id="SM00186">
    <property type="entry name" value="FBG"/>
    <property type="match status" value="1"/>
</dbReference>
<dbReference type="Proteomes" id="UP000596742">
    <property type="component" value="Unassembled WGS sequence"/>
</dbReference>
<dbReference type="InterPro" id="IPR002181">
    <property type="entry name" value="Fibrinogen_a/b/g_C_dom"/>
</dbReference>
<dbReference type="GO" id="GO:0005615">
    <property type="term" value="C:extracellular space"/>
    <property type="evidence" value="ECO:0007669"/>
    <property type="project" value="TreeGrafter"/>
</dbReference>
<feature type="domain" description="Fibrinogen C-terminal" evidence="3">
    <location>
        <begin position="101"/>
        <end position="317"/>
    </location>
</feature>
<dbReference type="Gene3D" id="3.90.215.10">
    <property type="entry name" value="Gamma Fibrinogen, chain A, domain 1"/>
    <property type="match status" value="1"/>
</dbReference>
<dbReference type="PROSITE" id="PS51406">
    <property type="entry name" value="FIBRINOGEN_C_2"/>
    <property type="match status" value="1"/>
</dbReference>
<dbReference type="CDD" id="cd00087">
    <property type="entry name" value="FReD"/>
    <property type="match status" value="1"/>
</dbReference>
<keyword evidence="5" id="KW-1185">Reference proteome</keyword>
<dbReference type="PANTHER" id="PTHR19143:SF327">
    <property type="entry name" value="FI21813P1-RELATED"/>
    <property type="match status" value="1"/>
</dbReference>
<feature type="chain" id="PRO_5032555289" description="Fibrinogen C-terminal domain-containing protein" evidence="1">
    <location>
        <begin position="23"/>
        <end position="317"/>
    </location>
</feature>
<dbReference type="Pfam" id="PF00147">
    <property type="entry name" value="Fibrinogen_C"/>
    <property type="match status" value="1"/>
</dbReference>
<accession>A0A8B6CKG5</accession>
<name>A0A8B6CKG5_MYTGA</name>
<dbReference type="InterPro" id="IPR036056">
    <property type="entry name" value="Fibrinogen-like_C"/>
</dbReference>
<dbReference type="InterPro" id="IPR050373">
    <property type="entry name" value="Fibrinogen_C-term_domain"/>
</dbReference>
<sequence length="317" mass="35857">MKTMIYLITALVCIIFTQFTACFSLKSQMFHTETETRLVGPSMKTIKVSSRIECAMICSNDNCCSSSYDTLLAHCSLFRECCPSKEFSKESQTLTMLTEISGLNPAPKDCSELPAESCSGVYVIQPENGPSMTVFCEMGIDNGGWTTVQRRYEGTVDFYRLWDDYKTGFGNIAGEHWLGNDNLHFILRQRSYQVRFDLEDFAGVTAYAVYSRMYVGDESANYKLNLTGYNGTAGNGMLNYRGLSGMMFSTRDRDNDKGTKNCAVSRKGAWWYRACGAVNINGVYQYSKENSYSAVYWKPWRDMSGLKKTMMMIKPKP</sequence>
<feature type="domain" description="Apple" evidence="2">
    <location>
        <begin position="22"/>
        <end position="101"/>
    </location>
</feature>
<organism evidence="4 5">
    <name type="scientific">Mytilus galloprovincialis</name>
    <name type="common">Mediterranean mussel</name>
    <dbReference type="NCBI Taxonomy" id="29158"/>
    <lineage>
        <taxon>Eukaryota</taxon>
        <taxon>Metazoa</taxon>
        <taxon>Spiralia</taxon>
        <taxon>Lophotrochozoa</taxon>
        <taxon>Mollusca</taxon>
        <taxon>Bivalvia</taxon>
        <taxon>Autobranchia</taxon>
        <taxon>Pteriomorphia</taxon>
        <taxon>Mytilida</taxon>
        <taxon>Mytiloidea</taxon>
        <taxon>Mytilidae</taxon>
        <taxon>Mytilinae</taxon>
        <taxon>Mytilus</taxon>
    </lineage>
</organism>
<keyword evidence="1" id="KW-0732">Signal</keyword>
<evidence type="ECO:0000259" key="3">
    <source>
        <dbReference type="PROSITE" id="PS51406"/>
    </source>
</evidence>
<dbReference type="PANTHER" id="PTHR19143">
    <property type="entry name" value="FIBRINOGEN/TENASCIN/ANGIOPOEITIN"/>
    <property type="match status" value="1"/>
</dbReference>
<gene>
    <name evidence="4" type="ORF">MGAL_10B031350</name>
</gene>
<dbReference type="AlphaFoldDB" id="A0A8B6CKG5"/>
<reference evidence="4" key="1">
    <citation type="submission" date="2018-11" db="EMBL/GenBank/DDBJ databases">
        <authorList>
            <person name="Alioto T."/>
            <person name="Alioto T."/>
        </authorList>
    </citation>
    <scope>NUCLEOTIDE SEQUENCE</scope>
</reference>
<dbReference type="InterPro" id="IPR003609">
    <property type="entry name" value="Pan_app"/>
</dbReference>
<comment type="caution">
    <text evidence="4">The sequence shown here is derived from an EMBL/GenBank/DDBJ whole genome shotgun (WGS) entry which is preliminary data.</text>
</comment>
<dbReference type="InterPro" id="IPR014716">
    <property type="entry name" value="Fibrinogen_a/b/g_C_1"/>
</dbReference>
<dbReference type="PROSITE" id="PS50948">
    <property type="entry name" value="PAN"/>
    <property type="match status" value="1"/>
</dbReference>
<evidence type="ECO:0000313" key="5">
    <source>
        <dbReference type="Proteomes" id="UP000596742"/>
    </source>
</evidence>
<evidence type="ECO:0000259" key="2">
    <source>
        <dbReference type="PROSITE" id="PS50948"/>
    </source>
</evidence>
<dbReference type="SUPFAM" id="SSF56496">
    <property type="entry name" value="Fibrinogen C-terminal domain-like"/>
    <property type="match status" value="1"/>
</dbReference>
<evidence type="ECO:0000313" key="4">
    <source>
        <dbReference type="EMBL" id="VDI05484.1"/>
    </source>
</evidence>
<evidence type="ECO:0008006" key="6">
    <source>
        <dbReference type="Google" id="ProtNLM"/>
    </source>
</evidence>
<evidence type="ECO:0000256" key="1">
    <source>
        <dbReference type="SAM" id="SignalP"/>
    </source>
</evidence>
<protein>
    <recommendedName>
        <fullName evidence="6">Fibrinogen C-terminal domain-containing protein</fullName>
    </recommendedName>
</protein>
<dbReference type="Gene3D" id="4.10.530.10">
    <property type="entry name" value="Gamma-fibrinogen Carboxyl Terminal Fragment, domain 2"/>
    <property type="match status" value="1"/>
</dbReference>
<proteinExistence type="predicted"/>
<feature type="signal peptide" evidence="1">
    <location>
        <begin position="1"/>
        <end position="22"/>
    </location>
</feature>
<dbReference type="EMBL" id="UYJE01001819">
    <property type="protein sequence ID" value="VDI05484.1"/>
    <property type="molecule type" value="Genomic_DNA"/>
</dbReference>
<dbReference type="OrthoDB" id="6148883at2759"/>